<feature type="region of interest" description="Disordered" evidence="5">
    <location>
        <begin position="169"/>
        <end position="208"/>
    </location>
</feature>
<keyword evidence="8" id="KW-1185">Reference proteome</keyword>
<dbReference type="InterPro" id="IPR013201">
    <property type="entry name" value="Prot_inhib_I29"/>
</dbReference>
<dbReference type="InterPro" id="IPR038765">
    <property type="entry name" value="Papain-like_cys_pep_sf"/>
</dbReference>
<dbReference type="SMART" id="SM00848">
    <property type="entry name" value="Inhibitor_I29"/>
    <property type="match status" value="1"/>
</dbReference>
<proteinExistence type="inferred from homology"/>
<dbReference type="PROSITE" id="PS00639">
    <property type="entry name" value="THIOL_PROTEASE_HIS"/>
    <property type="match status" value="1"/>
</dbReference>
<dbReference type="Gene3D" id="3.90.70.10">
    <property type="entry name" value="Cysteine proteinases"/>
    <property type="match status" value="1"/>
</dbReference>
<dbReference type="Proteomes" id="UP001165060">
    <property type="component" value="Unassembled WGS sequence"/>
</dbReference>
<dbReference type="InterPro" id="IPR000169">
    <property type="entry name" value="Pept_cys_AS"/>
</dbReference>
<dbReference type="SMART" id="SM00645">
    <property type="entry name" value="Pept_C1"/>
    <property type="match status" value="1"/>
</dbReference>
<comment type="caution">
    <text evidence="7">The sequence shown here is derived from an EMBL/GenBank/DDBJ whole genome shotgun (WGS) entry which is preliminary data.</text>
</comment>
<dbReference type="PANTHER" id="PTHR12411">
    <property type="entry name" value="CYSTEINE PROTEASE FAMILY C1-RELATED"/>
    <property type="match status" value="1"/>
</dbReference>
<dbReference type="InterPro" id="IPR001202">
    <property type="entry name" value="WW_dom"/>
</dbReference>
<evidence type="ECO:0000256" key="3">
    <source>
        <dbReference type="ARBA" id="ARBA00023157"/>
    </source>
</evidence>
<gene>
    <name evidence="7" type="ORF">TeGR_g7813</name>
</gene>
<evidence type="ECO:0000259" key="6">
    <source>
        <dbReference type="PROSITE" id="PS50020"/>
    </source>
</evidence>
<evidence type="ECO:0000256" key="5">
    <source>
        <dbReference type="SAM" id="MobiDB-lite"/>
    </source>
</evidence>
<keyword evidence="2" id="KW-0865">Zymogen</keyword>
<dbReference type="SUPFAM" id="SSF51045">
    <property type="entry name" value="WW domain"/>
    <property type="match status" value="1"/>
</dbReference>
<feature type="coiled-coil region" evidence="4">
    <location>
        <begin position="142"/>
        <end position="169"/>
    </location>
</feature>
<dbReference type="Gene3D" id="2.30.30.140">
    <property type="match status" value="1"/>
</dbReference>
<evidence type="ECO:0000313" key="8">
    <source>
        <dbReference type="Proteomes" id="UP001165060"/>
    </source>
</evidence>
<accession>A0ABQ6MUH5</accession>
<dbReference type="CDD" id="cd02248">
    <property type="entry name" value="Peptidase_C1A"/>
    <property type="match status" value="1"/>
</dbReference>
<organism evidence="7 8">
    <name type="scientific">Tetraparma gracilis</name>
    <dbReference type="NCBI Taxonomy" id="2962635"/>
    <lineage>
        <taxon>Eukaryota</taxon>
        <taxon>Sar</taxon>
        <taxon>Stramenopiles</taxon>
        <taxon>Ochrophyta</taxon>
        <taxon>Bolidophyceae</taxon>
        <taxon>Parmales</taxon>
        <taxon>Triparmaceae</taxon>
        <taxon>Tetraparma</taxon>
    </lineage>
</organism>
<evidence type="ECO:0000256" key="4">
    <source>
        <dbReference type="SAM" id="Coils"/>
    </source>
</evidence>
<evidence type="ECO:0000256" key="1">
    <source>
        <dbReference type="ARBA" id="ARBA00008455"/>
    </source>
</evidence>
<reference evidence="7 8" key="1">
    <citation type="journal article" date="2023" name="Commun. Biol.">
        <title>Genome analysis of Parmales, the sister group of diatoms, reveals the evolutionary specialization of diatoms from phago-mixotrophs to photoautotrophs.</title>
        <authorList>
            <person name="Ban H."/>
            <person name="Sato S."/>
            <person name="Yoshikawa S."/>
            <person name="Yamada K."/>
            <person name="Nakamura Y."/>
            <person name="Ichinomiya M."/>
            <person name="Sato N."/>
            <person name="Blanc-Mathieu R."/>
            <person name="Endo H."/>
            <person name="Kuwata A."/>
            <person name="Ogata H."/>
        </authorList>
    </citation>
    <scope>NUCLEOTIDE SEQUENCE [LARGE SCALE GENOMIC DNA]</scope>
</reference>
<dbReference type="Gene3D" id="2.20.70.10">
    <property type="match status" value="1"/>
</dbReference>
<dbReference type="InterPro" id="IPR013128">
    <property type="entry name" value="Peptidase_C1A"/>
</dbReference>
<feature type="compositionally biased region" description="Basic and acidic residues" evidence="5">
    <location>
        <begin position="196"/>
        <end position="208"/>
    </location>
</feature>
<dbReference type="InterPro" id="IPR025660">
    <property type="entry name" value="Pept_his_AS"/>
</dbReference>
<evidence type="ECO:0000256" key="2">
    <source>
        <dbReference type="ARBA" id="ARBA00023145"/>
    </source>
</evidence>
<dbReference type="PROSITE" id="PS50020">
    <property type="entry name" value="WW_DOMAIN_2"/>
    <property type="match status" value="1"/>
</dbReference>
<protein>
    <recommendedName>
        <fullName evidence="6">WW domain-containing protein</fullName>
    </recommendedName>
</protein>
<dbReference type="PRINTS" id="PR00705">
    <property type="entry name" value="PAPAIN"/>
</dbReference>
<dbReference type="InterPro" id="IPR036020">
    <property type="entry name" value="WW_dom_sf"/>
</dbReference>
<dbReference type="CDD" id="cd00201">
    <property type="entry name" value="WW"/>
    <property type="match status" value="1"/>
</dbReference>
<dbReference type="InterPro" id="IPR039417">
    <property type="entry name" value="Peptidase_C1A_papain-like"/>
</dbReference>
<keyword evidence="3" id="KW-1015">Disulfide bond</keyword>
<sequence>MAKSVQKASKVVSGASAGQTDLFSLAAMSSAVLAPGHLFEEPARDKRLLHAAAPKGHKTVLTVGLSGHLKKFNGQTGTVLSEDFAKGGSVKVEFEYAGKPVVLPVKRENLEVVEEEDAGQKEELSKEKESLSSALLWFSEAYDKSKVEIASLEKEREDLSRKLETAKKNVGAGNKGRSVSAEAAQKQLQTELDSSVAKEKKMRDAMSSLRVEKSKITKERDDLSRSMLEEQARLKQELQVEMEKSKQAMIAAAMGGKGGGGGGGGQQAVPPGAVYLHPDRIKEGWVVAYNGGRVYYQNNKTKQTSWTSPQAAAATPQAAAPQKPAVQLPKLNSRVKVLWKSLGYSYAGKITKVTSTSASVSYDDGDKGEITADSIKKGDTWEYENKQQQQQRLQQQSGGTWACLLCTQQNSAGSNLASSTATQLPLTIHHDVELTTSLIDSYFTQFKRSFGKTYEHEQEEAHRREHFEASIRRAQQKNKDQGSNTFGVTKFSDMSPEEFSSKMLTHKPKEGKRFGEHKVKAARRVLRGSTPDSHDCRDDGAVTAVKDQGQCGSCWAFSTAEEVESAYFMAGNPLTELSVAQIVQCDTGGDDAGCRGGDTVSGFDYVGKAGGLALDKDYPYPSSMSRGRTGSCQDGFDVVSGTSVKEYRYATKECYDECENQDEETLAANLAADGPVSICVDASSWQDYTDGVLKASSCKSGYDDLDHCVQLIGYDSKSGSDGYWIVRNSWADNWGVDGMIHLEFGKNTCGVADEATQLTLE</sequence>
<feature type="domain" description="WW" evidence="6">
    <location>
        <begin position="279"/>
        <end position="311"/>
    </location>
</feature>
<dbReference type="SUPFAM" id="SSF54001">
    <property type="entry name" value="Cysteine proteinases"/>
    <property type="match status" value="1"/>
</dbReference>
<dbReference type="Pfam" id="PF08246">
    <property type="entry name" value="Inhibitor_I29"/>
    <property type="match status" value="1"/>
</dbReference>
<dbReference type="InterPro" id="IPR000668">
    <property type="entry name" value="Peptidase_C1A_C"/>
</dbReference>
<dbReference type="Pfam" id="PF00112">
    <property type="entry name" value="Peptidase_C1"/>
    <property type="match status" value="1"/>
</dbReference>
<comment type="similarity">
    <text evidence="1">Belongs to the peptidase C1 family.</text>
</comment>
<dbReference type="PROSITE" id="PS00139">
    <property type="entry name" value="THIOL_PROTEASE_CYS"/>
    <property type="match status" value="1"/>
</dbReference>
<keyword evidence="4" id="KW-0175">Coiled coil</keyword>
<dbReference type="EMBL" id="BRYB01003215">
    <property type="protein sequence ID" value="GMI32794.1"/>
    <property type="molecule type" value="Genomic_DNA"/>
</dbReference>
<name>A0ABQ6MUH5_9STRA</name>
<evidence type="ECO:0000313" key="7">
    <source>
        <dbReference type="EMBL" id="GMI32794.1"/>
    </source>
</evidence>